<keyword evidence="3" id="KW-0862">Zinc</keyword>
<keyword evidence="1" id="KW-0479">Metal-binding</keyword>
<protein>
    <submittedName>
        <fullName evidence="6">Zinc finger protein 358-like 5</fullName>
    </submittedName>
</protein>
<feature type="domain" description="C2H2-type" evidence="5">
    <location>
        <begin position="21"/>
        <end position="48"/>
    </location>
</feature>
<evidence type="ECO:0000256" key="3">
    <source>
        <dbReference type="ARBA" id="ARBA00022833"/>
    </source>
</evidence>
<dbReference type="InterPro" id="IPR013087">
    <property type="entry name" value="Znf_C2H2_type"/>
</dbReference>
<dbReference type="PROSITE" id="PS00028">
    <property type="entry name" value="ZINC_FINGER_C2H2_1"/>
    <property type="match status" value="1"/>
</dbReference>
<reference evidence="6" key="1">
    <citation type="journal article" date="2021" name="Sci. Adv.">
        <title>The American lobster genome reveals insights on longevity, neural, and immune adaptations.</title>
        <authorList>
            <person name="Polinski J.M."/>
            <person name="Zimin A.V."/>
            <person name="Clark K.F."/>
            <person name="Kohn A.B."/>
            <person name="Sadowski N."/>
            <person name="Timp W."/>
            <person name="Ptitsyn A."/>
            <person name="Khanna P."/>
            <person name="Romanova D.Y."/>
            <person name="Williams P."/>
            <person name="Greenwood S.J."/>
            <person name="Moroz L.L."/>
            <person name="Walt D.R."/>
            <person name="Bodnar A.G."/>
        </authorList>
    </citation>
    <scope>NUCLEOTIDE SEQUENCE</scope>
    <source>
        <strain evidence="6">GMGI-L3</strain>
    </source>
</reference>
<dbReference type="GO" id="GO:0006355">
    <property type="term" value="P:regulation of DNA-templated transcription"/>
    <property type="evidence" value="ECO:0007669"/>
    <property type="project" value="UniProtKB-ARBA"/>
</dbReference>
<dbReference type="Pfam" id="PF13909">
    <property type="entry name" value="zf-H2C2_5"/>
    <property type="match status" value="1"/>
</dbReference>
<comment type="caution">
    <text evidence="6">The sequence shown here is derived from an EMBL/GenBank/DDBJ whole genome shotgun (WGS) entry which is preliminary data.</text>
</comment>
<evidence type="ECO:0000256" key="4">
    <source>
        <dbReference type="PROSITE-ProRule" id="PRU00042"/>
    </source>
</evidence>
<feature type="non-terminal residue" evidence="6">
    <location>
        <position position="1"/>
    </location>
</feature>
<dbReference type="SMART" id="SM00355">
    <property type="entry name" value="ZnF_C2H2"/>
    <property type="match status" value="3"/>
</dbReference>
<dbReference type="InterPro" id="IPR036236">
    <property type="entry name" value="Znf_C2H2_sf"/>
</dbReference>
<dbReference type="EMBL" id="JAHLQT010024484">
    <property type="protein sequence ID" value="KAG7165221.1"/>
    <property type="molecule type" value="Genomic_DNA"/>
</dbReference>
<dbReference type="Pfam" id="PF00096">
    <property type="entry name" value="zf-C2H2"/>
    <property type="match status" value="1"/>
</dbReference>
<proteinExistence type="predicted"/>
<gene>
    <name evidence="6" type="primary">Znf358-L5</name>
    <name evidence="6" type="ORF">Hamer_G029226</name>
</gene>
<feature type="domain" description="C2H2-type" evidence="5">
    <location>
        <begin position="49"/>
        <end position="76"/>
    </location>
</feature>
<evidence type="ECO:0000313" key="7">
    <source>
        <dbReference type="Proteomes" id="UP000747542"/>
    </source>
</evidence>
<evidence type="ECO:0000313" key="6">
    <source>
        <dbReference type="EMBL" id="KAG7165221.1"/>
    </source>
</evidence>
<evidence type="ECO:0000259" key="5">
    <source>
        <dbReference type="PROSITE" id="PS50157"/>
    </source>
</evidence>
<organism evidence="6 7">
    <name type="scientific">Homarus americanus</name>
    <name type="common">American lobster</name>
    <dbReference type="NCBI Taxonomy" id="6706"/>
    <lineage>
        <taxon>Eukaryota</taxon>
        <taxon>Metazoa</taxon>
        <taxon>Ecdysozoa</taxon>
        <taxon>Arthropoda</taxon>
        <taxon>Crustacea</taxon>
        <taxon>Multicrustacea</taxon>
        <taxon>Malacostraca</taxon>
        <taxon>Eumalacostraca</taxon>
        <taxon>Eucarida</taxon>
        <taxon>Decapoda</taxon>
        <taxon>Pleocyemata</taxon>
        <taxon>Astacidea</taxon>
        <taxon>Nephropoidea</taxon>
        <taxon>Nephropidae</taxon>
        <taxon>Homarus</taxon>
    </lineage>
</organism>
<dbReference type="FunFam" id="3.30.160.60:FF:002343">
    <property type="entry name" value="Zinc finger protein 33A"/>
    <property type="match status" value="1"/>
</dbReference>
<dbReference type="Gene3D" id="3.30.160.60">
    <property type="entry name" value="Classic Zinc Finger"/>
    <property type="match status" value="3"/>
</dbReference>
<dbReference type="Proteomes" id="UP000747542">
    <property type="component" value="Unassembled WGS sequence"/>
</dbReference>
<name>A0A8J5JZ53_HOMAM</name>
<dbReference type="PANTHER" id="PTHR23235">
    <property type="entry name" value="KRUEPPEL-LIKE TRANSCRIPTION FACTOR"/>
    <property type="match status" value="1"/>
</dbReference>
<dbReference type="GO" id="GO:0008270">
    <property type="term" value="F:zinc ion binding"/>
    <property type="evidence" value="ECO:0007669"/>
    <property type="project" value="UniProtKB-KW"/>
</dbReference>
<dbReference type="PROSITE" id="PS50157">
    <property type="entry name" value="ZINC_FINGER_C2H2_2"/>
    <property type="match status" value="2"/>
</dbReference>
<keyword evidence="2 4" id="KW-0863">Zinc-finger</keyword>
<accession>A0A8J5JZ53</accession>
<evidence type="ECO:0000256" key="2">
    <source>
        <dbReference type="ARBA" id="ARBA00022771"/>
    </source>
</evidence>
<dbReference type="AlphaFoldDB" id="A0A8J5JZ53"/>
<sequence>MQGDGEAAEARRKLSGSKKLHQCPYCSYSSPQIATLRNHIRTHTGERPYSCPYCSFHFSQKGALKRHIRSHTGEKPYSCPYCLFRSGRVCHLRRHIRTHGRPVAEISLTTGGQSTSGGGALEVGKSQSTIYDLHKNPFYSYSNPEKDILIRGSYTFMGKKKNKKPYS</sequence>
<evidence type="ECO:0000256" key="1">
    <source>
        <dbReference type="ARBA" id="ARBA00022723"/>
    </source>
</evidence>
<dbReference type="SUPFAM" id="SSF57667">
    <property type="entry name" value="beta-beta-alpha zinc fingers"/>
    <property type="match status" value="2"/>
</dbReference>
<keyword evidence="7" id="KW-1185">Reference proteome</keyword>